<dbReference type="PANTHER" id="PTHR43675">
    <property type="entry name" value="ARSENITE METHYLTRANSFERASE"/>
    <property type="match status" value="1"/>
</dbReference>
<comment type="catalytic activity">
    <reaction evidence="6">
        <text>arsenic triglutathione + [thioredoxin]-dithiol + S-adenosyl-L-methionine + 2 H2O = methylarsonous acid + [thioredoxin]-disulfide + 3 glutathione + S-adenosyl-L-homocysteine + H(+)</text>
        <dbReference type="Rhea" id="RHEA:69460"/>
        <dbReference type="Rhea" id="RHEA-COMP:10698"/>
        <dbReference type="Rhea" id="RHEA-COMP:10700"/>
        <dbReference type="ChEBI" id="CHEBI:15377"/>
        <dbReference type="ChEBI" id="CHEBI:15378"/>
        <dbReference type="ChEBI" id="CHEBI:17826"/>
        <dbReference type="ChEBI" id="CHEBI:29950"/>
        <dbReference type="ChEBI" id="CHEBI:50058"/>
        <dbReference type="ChEBI" id="CHEBI:57856"/>
        <dbReference type="ChEBI" id="CHEBI:57925"/>
        <dbReference type="ChEBI" id="CHEBI:59789"/>
        <dbReference type="ChEBI" id="CHEBI:183640"/>
        <dbReference type="EC" id="2.1.1.137"/>
    </reaction>
</comment>
<dbReference type="CDD" id="cd02440">
    <property type="entry name" value="AdoMet_MTases"/>
    <property type="match status" value="1"/>
</dbReference>
<dbReference type="Proteomes" id="UP001165160">
    <property type="component" value="Unassembled WGS sequence"/>
</dbReference>
<evidence type="ECO:0000256" key="1">
    <source>
        <dbReference type="ARBA" id="ARBA00022679"/>
    </source>
</evidence>
<comment type="catalytic activity">
    <reaction evidence="7">
        <text>arsenic triglutathione + 2 [thioredoxin]-dithiol + 2 S-adenosyl-L-methionine + H2O = dimethylarsinous acid + 2 [thioredoxin]-disulfide + 3 glutathione + 2 S-adenosyl-L-homocysteine + 2 H(+)</text>
        <dbReference type="Rhea" id="RHEA:69464"/>
        <dbReference type="Rhea" id="RHEA-COMP:10698"/>
        <dbReference type="Rhea" id="RHEA-COMP:10700"/>
        <dbReference type="ChEBI" id="CHEBI:15377"/>
        <dbReference type="ChEBI" id="CHEBI:15378"/>
        <dbReference type="ChEBI" id="CHEBI:23808"/>
        <dbReference type="ChEBI" id="CHEBI:29950"/>
        <dbReference type="ChEBI" id="CHEBI:50058"/>
        <dbReference type="ChEBI" id="CHEBI:57856"/>
        <dbReference type="ChEBI" id="CHEBI:57925"/>
        <dbReference type="ChEBI" id="CHEBI:59789"/>
        <dbReference type="ChEBI" id="CHEBI:183640"/>
        <dbReference type="EC" id="2.1.1.137"/>
    </reaction>
</comment>
<comment type="caution">
    <text evidence="10">The sequence shown here is derived from an EMBL/GenBank/DDBJ whole genome shotgun (WGS) entry which is preliminary data.</text>
</comment>
<accession>A0A9W7BZ55</accession>
<evidence type="ECO:0000313" key="10">
    <source>
        <dbReference type="EMBL" id="GMH97096.1"/>
    </source>
</evidence>
<evidence type="ECO:0000256" key="7">
    <source>
        <dbReference type="ARBA" id="ARBA00047943"/>
    </source>
</evidence>
<name>A0A9W7BZ55_9STRA</name>
<dbReference type="EMBL" id="BRXX01000195">
    <property type="protein sequence ID" value="GMH97096.1"/>
    <property type="molecule type" value="Genomic_DNA"/>
</dbReference>
<evidence type="ECO:0000313" key="11">
    <source>
        <dbReference type="Proteomes" id="UP001165160"/>
    </source>
</evidence>
<organism evidence="10 11">
    <name type="scientific">Triparma verrucosa</name>
    <dbReference type="NCBI Taxonomy" id="1606542"/>
    <lineage>
        <taxon>Eukaryota</taxon>
        <taxon>Sar</taxon>
        <taxon>Stramenopiles</taxon>
        <taxon>Ochrophyta</taxon>
        <taxon>Bolidophyceae</taxon>
        <taxon>Parmales</taxon>
        <taxon>Triparmaceae</taxon>
        <taxon>Triparma</taxon>
    </lineage>
</organism>
<keyword evidence="1" id="KW-0808">Transferase</keyword>
<dbReference type="SUPFAM" id="SSF53335">
    <property type="entry name" value="S-adenosyl-L-methionine-dependent methyltransferases"/>
    <property type="match status" value="1"/>
</dbReference>
<evidence type="ECO:0000256" key="8">
    <source>
        <dbReference type="ARBA" id="ARBA00048428"/>
    </source>
</evidence>
<evidence type="ECO:0000256" key="4">
    <source>
        <dbReference type="ARBA" id="ARBA00034521"/>
    </source>
</evidence>
<evidence type="ECO:0000256" key="6">
    <source>
        <dbReference type="ARBA" id="ARBA00047941"/>
    </source>
</evidence>
<evidence type="ECO:0000256" key="5">
    <source>
        <dbReference type="ARBA" id="ARBA00034545"/>
    </source>
</evidence>
<proteinExistence type="inferred from homology"/>
<dbReference type="PANTHER" id="PTHR43675:SF8">
    <property type="entry name" value="ARSENITE METHYLTRANSFERASE"/>
    <property type="match status" value="1"/>
</dbReference>
<keyword evidence="11" id="KW-1185">Reference proteome</keyword>
<gene>
    <name evidence="10" type="ORF">TrVE_jg9062</name>
</gene>
<dbReference type="AlphaFoldDB" id="A0A9W7BZ55"/>
<protein>
    <recommendedName>
        <fullName evidence="5">Arsenite methyltransferase</fullName>
        <ecNumber evidence="4">2.1.1.137</ecNumber>
    </recommendedName>
</protein>
<dbReference type="Pfam" id="PF13847">
    <property type="entry name" value="Methyltransf_31"/>
    <property type="match status" value="1"/>
</dbReference>
<evidence type="ECO:0000259" key="9">
    <source>
        <dbReference type="Pfam" id="PF13847"/>
    </source>
</evidence>
<feature type="domain" description="Methyltransferase" evidence="9">
    <location>
        <begin position="174"/>
        <end position="253"/>
    </location>
</feature>
<reference evidence="11" key="1">
    <citation type="journal article" date="2023" name="Commun. Biol.">
        <title>Genome analysis of Parmales, the sister group of diatoms, reveals the evolutionary specialization of diatoms from phago-mixotrophs to photoautotrophs.</title>
        <authorList>
            <person name="Ban H."/>
            <person name="Sato S."/>
            <person name="Yoshikawa S."/>
            <person name="Yamada K."/>
            <person name="Nakamura Y."/>
            <person name="Ichinomiya M."/>
            <person name="Sato N."/>
            <person name="Blanc-Mathieu R."/>
            <person name="Endo H."/>
            <person name="Kuwata A."/>
            <person name="Ogata H."/>
        </authorList>
    </citation>
    <scope>NUCLEOTIDE SEQUENCE [LARGE SCALE GENOMIC DNA]</scope>
    <source>
        <strain evidence="11">NIES 3699</strain>
    </source>
</reference>
<keyword evidence="2" id="KW-0949">S-adenosyl-L-methionine</keyword>
<dbReference type="InterPro" id="IPR026669">
    <property type="entry name" value="Arsenite_MeTrfase-like"/>
</dbReference>
<sequence length="306" mass="32192">MSSLTSNSSQNPILLTSLPNSSYSSLLTSPPSTLIIYALVPSPSSPFIPPLTSLKNVQTIIFILGDSEVEDLALDLGLTNVNTASLKTSTGILIHSFKHPTIPVEIQNIIDEGTAGYVRSGYSKTVNDPSGGEGCCVSVDSEMNGYTREQLIAAGEESNLGLGCGNPLSLAMVKAGEVVVDLGSGAGIDCFIAATQVQPGGKVIGIDMTPDMITKARANAKVKGFADEEVHFRLGEIEYLPVADSSADCVIRAPEKETLMASILAAGFVDVKIEEKEESREVIKQWLPGSGAEDYVVSADITAKKP</sequence>
<dbReference type="InterPro" id="IPR029063">
    <property type="entry name" value="SAM-dependent_MTases_sf"/>
</dbReference>
<comment type="catalytic activity">
    <reaction evidence="8">
        <text>arsenic triglutathione + 3 [thioredoxin]-dithiol + 3 S-adenosyl-L-methionine = trimethylarsine + 3 [thioredoxin]-disulfide + 3 glutathione + 3 S-adenosyl-L-homocysteine + 3 H(+)</text>
        <dbReference type="Rhea" id="RHEA:69432"/>
        <dbReference type="Rhea" id="RHEA-COMP:10698"/>
        <dbReference type="Rhea" id="RHEA-COMP:10700"/>
        <dbReference type="ChEBI" id="CHEBI:15378"/>
        <dbReference type="ChEBI" id="CHEBI:27130"/>
        <dbReference type="ChEBI" id="CHEBI:29950"/>
        <dbReference type="ChEBI" id="CHEBI:50058"/>
        <dbReference type="ChEBI" id="CHEBI:57856"/>
        <dbReference type="ChEBI" id="CHEBI:57925"/>
        <dbReference type="ChEBI" id="CHEBI:59789"/>
        <dbReference type="ChEBI" id="CHEBI:183640"/>
        <dbReference type="EC" id="2.1.1.137"/>
    </reaction>
</comment>
<evidence type="ECO:0000256" key="3">
    <source>
        <dbReference type="ARBA" id="ARBA00034487"/>
    </source>
</evidence>
<dbReference type="Gene3D" id="3.40.50.150">
    <property type="entry name" value="Vaccinia Virus protein VP39"/>
    <property type="match status" value="1"/>
</dbReference>
<dbReference type="InterPro" id="IPR025714">
    <property type="entry name" value="Methyltranfer_dom"/>
</dbReference>
<evidence type="ECO:0000256" key="2">
    <source>
        <dbReference type="ARBA" id="ARBA00022691"/>
    </source>
</evidence>
<comment type="similarity">
    <text evidence="3">Belongs to the methyltransferase superfamily. Arsenite methyltransferase family.</text>
</comment>
<dbReference type="EC" id="2.1.1.137" evidence="4"/>
<dbReference type="GO" id="GO:0030791">
    <property type="term" value="F:arsenite methyltransferase activity"/>
    <property type="evidence" value="ECO:0007669"/>
    <property type="project" value="UniProtKB-EC"/>
</dbReference>